<dbReference type="AlphaFoldDB" id="G0V0A2"/>
<keyword evidence="1" id="KW-0175">Coiled coil</keyword>
<dbReference type="EMBL" id="HE575324">
    <property type="protein sequence ID" value="CCC95072.1"/>
    <property type="molecule type" value="Genomic_DNA"/>
</dbReference>
<feature type="coiled-coil region" evidence="1">
    <location>
        <begin position="4"/>
        <end position="31"/>
    </location>
</feature>
<reference evidence="2" key="1">
    <citation type="journal article" date="2012" name="Proc. Natl. Acad. Sci. U.S.A.">
        <title>Antigenic diversity is generated by distinct evolutionary mechanisms in African trypanosome species.</title>
        <authorList>
            <person name="Jackson A.P."/>
            <person name="Berry A."/>
            <person name="Aslett M."/>
            <person name="Allison H.C."/>
            <person name="Burton P."/>
            <person name="Vavrova-Anderson J."/>
            <person name="Brown R."/>
            <person name="Browne H."/>
            <person name="Corton N."/>
            <person name="Hauser H."/>
            <person name="Gamble J."/>
            <person name="Gilderthorp R."/>
            <person name="Marcello L."/>
            <person name="McQuillan J."/>
            <person name="Otto T.D."/>
            <person name="Quail M.A."/>
            <person name="Sanders M.J."/>
            <person name="van Tonder A."/>
            <person name="Ginger M.L."/>
            <person name="Field M.C."/>
            <person name="Barry J.D."/>
            <person name="Hertz-Fowler C."/>
            <person name="Berriman M."/>
        </authorList>
    </citation>
    <scope>NUCLEOTIDE SEQUENCE</scope>
    <source>
        <strain evidence="2">IL3000</strain>
    </source>
</reference>
<evidence type="ECO:0000313" key="2">
    <source>
        <dbReference type="EMBL" id="CCC95072.1"/>
    </source>
</evidence>
<organism evidence="2">
    <name type="scientific">Trypanosoma congolense (strain IL3000)</name>
    <dbReference type="NCBI Taxonomy" id="1068625"/>
    <lineage>
        <taxon>Eukaryota</taxon>
        <taxon>Discoba</taxon>
        <taxon>Euglenozoa</taxon>
        <taxon>Kinetoplastea</taxon>
        <taxon>Metakinetoplastina</taxon>
        <taxon>Trypanosomatida</taxon>
        <taxon>Trypanosomatidae</taxon>
        <taxon>Trypanosoma</taxon>
        <taxon>Nannomonas</taxon>
    </lineage>
</organism>
<accession>G0V0A2</accession>
<evidence type="ECO:0000256" key="1">
    <source>
        <dbReference type="SAM" id="Coils"/>
    </source>
</evidence>
<protein>
    <submittedName>
        <fullName evidence="2">Uncharacterized protein</fullName>
    </submittedName>
</protein>
<name>G0V0A2_TRYCI</name>
<dbReference type="VEuPathDB" id="TriTrypDB:TcIL3000.11.4780"/>
<proteinExistence type="predicted"/>
<sequence>MSELELLRQEVEQLRRENNGLKEKLALRKSQCVRERSGIGPQQMEVETYRAQIRKHEPQAPILRLHDELLKAEQQCAIYGNALEDARGNFVNMKRLYSELNKILDGCSA</sequence>
<gene>
    <name evidence="2" type="ORF">TCIL3000_11_4780</name>
</gene>